<dbReference type="AlphaFoldDB" id="A0A511YXW4"/>
<reference evidence="3 4" key="1">
    <citation type="submission" date="2019-07" db="EMBL/GenBank/DDBJ databases">
        <title>Whole genome shotgun sequence of Actinotalea fermentans NBRC 105374.</title>
        <authorList>
            <person name="Hosoyama A."/>
            <person name="Uohara A."/>
            <person name="Ohji S."/>
            <person name="Ichikawa N."/>
        </authorList>
    </citation>
    <scope>NUCLEOTIDE SEQUENCE [LARGE SCALE GENOMIC DNA]</scope>
    <source>
        <strain evidence="3 4">NBRC 105374</strain>
    </source>
</reference>
<dbReference type="PANTHER" id="PTHR44154:SF1">
    <property type="entry name" value="QUINONE OXIDOREDUCTASE"/>
    <property type="match status" value="1"/>
</dbReference>
<gene>
    <name evidence="3" type="ORF">AFE02nite_17100</name>
</gene>
<name>A0A511YXW4_9CELL</name>
<evidence type="ECO:0000259" key="2">
    <source>
        <dbReference type="SMART" id="SM00829"/>
    </source>
</evidence>
<dbReference type="GO" id="GO:0016491">
    <property type="term" value="F:oxidoreductase activity"/>
    <property type="evidence" value="ECO:0007669"/>
    <property type="project" value="InterPro"/>
</dbReference>
<keyword evidence="1" id="KW-0521">NADP</keyword>
<dbReference type="Proteomes" id="UP000321484">
    <property type="component" value="Unassembled WGS sequence"/>
</dbReference>
<dbReference type="InterPro" id="IPR013154">
    <property type="entry name" value="ADH-like_N"/>
</dbReference>
<dbReference type="SMART" id="SM00829">
    <property type="entry name" value="PKS_ER"/>
    <property type="match status" value="1"/>
</dbReference>
<dbReference type="Pfam" id="PF00107">
    <property type="entry name" value="ADH_zinc_N"/>
    <property type="match status" value="1"/>
</dbReference>
<dbReference type="Gene3D" id="3.40.50.720">
    <property type="entry name" value="NAD(P)-binding Rossmann-like Domain"/>
    <property type="match status" value="1"/>
</dbReference>
<organism evidence="3 4">
    <name type="scientific">Actinotalea fermentans</name>
    <dbReference type="NCBI Taxonomy" id="43671"/>
    <lineage>
        <taxon>Bacteria</taxon>
        <taxon>Bacillati</taxon>
        <taxon>Actinomycetota</taxon>
        <taxon>Actinomycetes</taxon>
        <taxon>Micrococcales</taxon>
        <taxon>Cellulomonadaceae</taxon>
        <taxon>Actinotalea</taxon>
    </lineage>
</organism>
<dbReference type="SUPFAM" id="SSF51735">
    <property type="entry name" value="NAD(P)-binding Rossmann-fold domains"/>
    <property type="match status" value="1"/>
</dbReference>
<accession>A0A511YXW4</accession>
<evidence type="ECO:0000256" key="1">
    <source>
        <dbReference type="ARBA" id="ARBA00022857"/>
    </source>
</evidence>
<dbReference type="CDD" id="cd05289">
    <property type="entry name" value="MDR_like_2"/>
    <property type="match status" value="1"/>
</dbReference>
<comment type="caution">
    <text evidence="3">The sequence shown here is derived from an EMBL/GenBank/DDBJ whole genome shotgun (WGS) entry which is preliminary data.</text>
</comment>
<dbReference type="Pfam" id="PF08240">
    <property type="entry name" value="ADH_N"/>
    <property type="match status" value="1"/>
</dbReference>
<evidence type="ECO:0000313" key="3">
    <source>
        <dbReference type="EMBL" id="GEN79976.1"/>
    </source>
</evidence>
<dbReference type="InterPro" id="IPR020843">
    <property type="entry name" value="ER"/>
</dbReference>
<dbReference type="Gene3D" id="3.90.180.10">
    <property type="entry name" value="Medium-chain alcohol dehydrogenases, catalytic domain"/>
    <property type="match status" value="1"/>
</dbReference>
<dbReference type="InterPro" id="IPR051603">
    <property type="entry name" value="Zinc-ADH_QOR/CCCR"/>
</dbReference>
<dbReference type="SUPFAM" id="SSF50129">
    <property type="entry name" value="GroES-like"/>
    <property type="match status" value="1"/>
</dbReference>
<evidence type="ECO:0000313" key="4">
    <source>
        <dbReference type="Proteomes" id="UP000321484"/>
    </source>
</evidence>
<dbReference type="OrthoDB" id="3175656at2"/>
<dbReference type="EMBL" id="BJYK01000004">
    <property type="protein sequence ID" value="GEN79976.1"/>
    <property type="molecule type" value="Genomic_DNA"/>
</dbReference>
<keyword evidence="4" id="KW-1185">Reference proteome</keyword>
<dbReference type="InterPro" id="IPR013149">
    <property type="entry name" value="ADH-like_C"/>
</dbReference>
<feature type="domain" description="Enoyl reductase (ER)" evidence="2">
    <location>
        <begin position="11"/>
        <end position="309"/>
    </location>
</feature>
<dbReference type="InterPro" id="IPR011032">
    <property type="entry name" value="GroES-like_sf"/>
</dbReference>
<proteinExistence type="predicted"/>
<dbReference type="PANTHER" id="PTHR44154">
    <property type="entry name" value="QUINONE OXIDOREDUCTASE"/>
    <property type="match status" value="1"/>
</dbReference>
<sequence length="331" mass="34322">MAHAVVATSYGGPEVLDVIELDPGHPGAGEVLLDVRACGVNASDWKRYSGAWGTDPDDLPIRIGQECAGVVLEVGPDVEDVQVGDEVIAYRVSGAYTDRLVAPVTALTPKPAALTWQKAAGLMVTGATAVHALSATKVGAGDTVLVHGASGGVGSMIVQLAHAKGARVIGTADPSNHEYLVDLGATPVGYGPGLVDRVRKAAHGELTAAIDVSGTREALDASVALIRDRRRVATIVGFSYGAALGIKLLGNGPGADPGVEIRAAARPQLARLVEQGRLDVRVGATYPLHEAARAHRAGIEMRVQGKVILIPGEVPARATQSRSRRLLRRAR</sequence>
<protein>
    <submittedName>
        <fullName evidence="3">Putative oxidoreductase</fullName>
    </submittedName>
</protein>
<dbReference type="InterPro" id="IPR036291">
    <property type="entry name" value="NAD(P)-bd_dom_sf"/>
</dbReference>
<dbReference type="RefSeq" id="WP_146819445.1">
    <property type="nucleotide sequence ID" value="NZ_BJYK01000004.1"/>
</dbReference>